<evidence type="ECO:0000256" key="3">
    <source>
        <dbReference type="SAM" id="Phobius"/>
    </source>
</evidence>
<name>F0WG88_9STRA</name>
<evidence type="ECO:0000256" key="1">
    <source>
        <dbReference type="SAM" id="Coils"/>
    </source>
</evidence>
<dbReference type="AlphaFoldDB" id="F0WG88"/>
<feature type="compositionally biased region" description="Basic and acidic residues" evidence="2">
    <location>
        <begin position="113"/>
        <end position="127"/>
    </location>
</feature>
<organism evidence="4">
    <name type="scientific">Albugo laibachii Nc14</name>
    <dbReference type="NCBI Taxonomy" id="890382"/>
    <lineage>
        <taxon>Eukaryota</taxon>
        <taxon>Sar</taxon>
        <taxon>Stramenopiles</taxon>
        <taxon>Oomycota</taxon>
        <taxon>Peronosporomycetes</taxon>
        <taxon>Albuginales</taxon>
        <taxon>Albuginaceae</taxon>
        <taxon>Albugo</taxon>
    </lineage>
</organism>
<proteinExistence type="predicted"/>
<feature type="coiled-coil region" evidence="1">
    <location>
        <begin position="70"/>
        <end position="97"/>
    </location>
</feature>
<keyword evidence="3" id="KW-0812">Transmembrane</keyword>
<keyword evidence="1" id="KW-0175">Coiled coil</keyword>
<gene>
    <name evidence="4" type="primary">AlNc14C89G5618</name>
    <name evidence="4" type="ORF">ALNC14_063660</name>
</gene>
<sequence>MEAKMMSESVTNSSLFTALFYVGCFSILNDLILPYFFSIRIHFCLAEDMKKRIILHLRNRSYSNKSIDYLASVRSEIQALKELKLTLEERVHNAARSKGLQHEEAVQPLEISSDKNEDNSEPCDHHHNQTLCFESESSNAHKRDDPIIRRITFEDDDEGWSAMKTRYAR</sequence>
<dbReference type="EMBL" id="FR824134">
    <property type="protein sequence ID" value="CCA20223.1"/>
    <property type="molecule type" value="Genomic_DNA"/>
</dbReference>
<protein>
    <submittedName>
        <fullName evidence="4">AlNc14C89G5618 protein</fullName>
    </submittedName>
</protein>
<reference evidence="4" key="2">
    <citation type="submission" date="2011-02" db="EMBL/GenBank/DDBJ databases">
        <authorList>
            <person name="MacLean D."/>
        </authorList>
    </citation>
    <scope>NUCLEOTIDE SEQUENCE</scope>
</reference>
<feature type="transmembrane region" description="Helical" evidence="3">
    <location>
        <begin position="20"/>
        <end position="43"/>
    </location>
</feature>
<feature type="compositionally biased region" description="Polar residues" evidence="2">
    <location>
        <begin position="129"/>
        <end position="138"/>
    </location>
</feature>
<feature type="region of interest" description="Disordered" evidence="2">
    <location>
        <begin position="113"/>
        <end position="138"/>
    </location>
</feature>
<evidence type="ECO:0000313" key="4">
    <source>
        <dbReference type="EMBL" id="CCA20223.1"/>
    </source>
</evidence>
<keyword evidence="3" id="KW-1133">Transmembrane helix</keyword>
<evidence type="ECO:0000256" key="2">
    <source>
        <dbReference type="SAM" id="MobiDB-lite"/>
    </source>
</evidence>
<accession>F0WG88</accession>
<keyword evidence="3" id="KW-0472">Membrane</keyword>
<reference evidence="4" key="1">
    <citation type="journal article" date="2011" name="PLoS Biol.">
        <title>Gene gain and loss during evolution of obligate parasitism in the white rust pathogen of Arabidopsis thaliana.</title>
        <authorList>
            <person name="Kemen E."/>
            <person name="Gardiner A."/>
            <person name="Schultz-Larsen T."/>
            <person name="Kemen A.C."/>
            <person name="Balmuth A.L."/>
            <person name="Robert-Seilaniantz A."/>
            <person name="Bailey K."/>
            <person name="Holub E."/>
            <person name="Studholme D.J."/>
            <person name="Maclean D."/>
            <person name="Jones J.D."/>
        </authorList>
    </citation>
    <scope>NUCLEOTIDE SEQUENCE</scope>
</reference>
<dbReference type="HOGENOM" id="CLU_1581361_0_0_1"/>